<dbReference type="SUPFAM" id="SSF46966">
    <property type="entry name" value="Spectrin repeat"/>
    <property type="match status" value="1"/>
</dbReference>
<dbReference type="AlphaFoldDB" id="A0A3M7RZE6"/>
<protein>
    <submittedName>
        <fullName evidence="2">Dystrophin</fullName>
    </submittedName>
</protein>
<keyword evidence="3" id="KW-1185">Reference proteome</keyword>
<name>A0A3M7RZE6_BRAPC</name>
<dbReference type="STRING" id="10195.A0A3M7RZE6"/>
<dbReference type="Proteomes" id="UP000276133">
    <property type="component" value="Unassembled WGS sequence"/>
</dbReference>
<reference evidence="2 3" key="1">
    <citation type="journal article" date="2018" name="Sci. Rep.">
        <title>Genomic signatures of local adaptation to the degree of environmental predictability in rotifers.</title>
        <authorList>
            <person name="Franch-Gras L."/>
            <person name="Hahn C."/>
            <person name="Garcia-Roger E.M."/>
            <person name="Carmona M.J."/>
            <person name="Serra M."/>
            <person name="Gomez A."/>
        </authorList>
    </citation>
    <scope>NUCLEOTIDE SEQUENCE [LARGE SCALE GENOMIC DNA]</scope>
    <source>
        <strain evidence="2">HYR1</strain>
    </source>
</reference>
<feature type="non-terminal residue" evidence="2">
    <location>
        <position position="246"/>
    </location>
</feature>
<proteinExistence type="predicted"/>
<dbReference type="Gene3D" id="1.20.58.60">
    <property type="match status" value="2"/>
</dbReference>
<feature type="coiled-coil region" evidence="1">
    <location>
        <begin position="103"/>
        <end position="166"/>
    </location>
</feature>
<dbReference type="EMBL" id="REGN01002319">
    <property type="protein sequence ID" value="RNA28906.1"/>
    <property type="molecule type" value="Genomic_DNA"/>
</dbReference>
<evidence type="ECO:0000313" key="2">
    <source>
        <dbReference type="EMBL" id="RNA28906.1"/>
    </source>
</evidence>
<sequence>EFQSELNEKKYSINNYCSNLENFAKSNKDLASQLRDESEFFEMRIQKIESVVREKVDKINNAIDDLKKYQNEFGKVLTELKRIDANLQVEHHATSNSALEKTLNEQLNVLKQVKYEIDQLSAKINYLNDLSKKYLLYSHSIDSNFQNKLKQELFDLNENFSKLKNTYANKKFNLEDILTKSSKVDSRVNDIENWISLKNNEILENDGVIITEEQFDQRNIKYKQIKSEIDRKSSEVKNVIENGNEM</sequence>
<feature type="non-terminal residue" evidence="2">
    <location>
        <position position="1"/>
    </location>
</feature>
<comment type="caution">
    <text evidence="2">The sequence shown here is derived from an EMBL/GenBank/DDBJ whole genome shotgun (WGS) entry which is preliminary data.</text>
</comment>
<evidence type="ECO:0000313" key="3">
    <source>
        <dbReference type="Proteomes" id="UP000276133"/>
    </source>
</evidence>
<organism evidence="2 3">
    <name type="scientific">Brachionus plicatilis</name>
    <name type="common">Marine rotifer</name>
    <name type="synonym">Brachionus muelleri</name>
    <dbReference type="NCBI Taxonomy" id="10195"/>
    <lineage>
        <taxon>Eukaryota</taxon>
        <taxon>Metazoa</taxon>
        <taxon>Spiralia</taxon>
        <taxon>Gnathifera</taxon>
        <taxon>Rotifera</taxon>
        <taxon>Eurotatoria</taxon>
        <taxon>Monogononta</taxon>
        <taxon>Pseudotrocha</taxon>
        <taxon>Ploima</taxon>
        <taxon>Brachionidae</taxon>
        <taxon>Brachionus</taxon>
    </lineage>
</organism>
<keyword evidence="1" id="KW-0175">Coiled coil</keyword>
<evidence type="ECO:0000256" key="1">
    <source>
        <dbReference type="SAM" id="Coils"/>
    </source>
</evidence>
<accession>A0A3M7RZE6</accession>
<gene>
    <name evidence="2" type="ORF">BpHYR1_007870</name>
</gene>